<name>A0A423WMW6_9PEZI</name>
<dbReference type="AlphaFoldDB" id="A0A423WMW6"/>
<sequence length="1192" mass="131931">MASMQDGDGQTSCKRQLALRWREDEIMSVFKQTPQFKPNGFAVTGFVSPPEHPVAYVKFGFPSERMAEASDGILIPEIYRTFESGQRFFIVMDYIHGRTLVPLQEQQDWETRKGTVIDSIARAIRLLTSIKAPPGQGPGPVGGGRIRHPLFNNGTSFCKYSSVDELERHLNKVSTLKYKTAPTVNLERDLYFYYSDFFPGNFIFTDAGDLCLIDFDEAGLLPPSFMSYALAESSWAPGLWVKDKIRLPEHNLDAMKSIAYWFAIGVSNLEVDLLHRVSRANRRRRILHTSFAFPSGPENDGGGSNAGDIVPHENGLVHTVLRAFQQDLHLTLRPDDVWLAILTQFTFFINGSDRAERLRFLFVPHDQRKGLVLSLYPYTLAEFGVARAARCMADLVKESLVDEDIAARLMPEFTTTTDNDRSTAAIVFLGSMRKYFDYFFDEGCGFPSVTLLGERGDWASMLERVAWIASLGPSCGDDEQEVVAWTRCLTKALEGMVASFDRPGDIQTKDFWMRACHTGGEQNSGGTITLSGWLTAFCWWAADGARQEALDDDELEEANIGCLGDERTCRLLLDGVEFPVIDRDKIPGAVTHVPVTLLEISGNVVPLLFLAGLTGMQLEDEEATRLKLLNMGILVKLVGSGLGLASEAIHDYRARSRSQSRQDQPPSPGVPTSSSSSRTPEPSSGEAPPDYAELADEASVNRLVQSGQAERVSDYAGAKEDRPKASVAGYPDEGGDGYSSDEDPESAQANDEAAWELDEMAERVAPPSRADSETAAAVGEGESEEVKVEKEEQMIRELLRMAGPPPQPVRRLPCPVIIPQRRPRNKDRGFVKAYAPVLDECGVGQDVFLKFLKSWLAACKTDPWIDVLFIAAGVVGMLPEVAAKVVGTVVQVAAGTAKELQSRTRRNTFLDRVNQELFMPRGLYAMVMAFKDEVPGQQPRGPLSKLAGVAGKALFSKERLDINQTVAKYSNPDPDMSRMKKGLQNIRLVSGRTHGEIELPEAAALVYPDIDRAAQKDLDQEGNGKGTEDESMKEKWKGAGKWVQDYLDRKAQASYELEHQGSSLTVPSTSRPAFASRYSDPNHPANSGSLISLLTGGAVNPAGRRQERRSAKQDRKAMRREYKDQRRIVHGKSPRGPRRVRLPKGQRKGIIKKVLQQDVLYLLIVNLPTEQEVQESVADLERVMGGQNMQTA</sequence>
<dbReference type="InterPro" id="IPR025533">
    <property type="entry name" value="DUF4419"/>
</dbReference>
<organism evidence="3 4">
    <name type="scientific">Cytospora schulzeri</name>
    <dbReference type="NCBI Taxonomy" id="448051"/>
    <lineage>
        <taxon>Eukaryota</taxon>
        <taxon>Fungi</taxon>
        <taxon>Dikarya</taxon>
        <taxon>Ascomycota</taxon>
        <taxon>Pezizomycotina</taxon>
        <taxon>Sordariomycetes</taxon>
        <taxon>Sordariomycetidae</taxon>
        <taxon>Diaporthales</taxon>
        <taxon>Cytosporaceae</taxon>
        <taxon>Cytospora</taxon>
    </lineage>
</organism>
<dbReference type="InterPro" id="IPR011009">
    <property type="entry name" value="Kinase-like_dom_sf"/>
</dbReference>
<comment type="caution">
    <text evidence="3">The sequence shown here is derived from an EMBL/GenBank/DDBJ whole genome shotgun (WGS) entry which is preliminary data.</text>
</comment>
<protein>
    <recommendedName>
        <fullName evidence="2">Aminoglycoside phosphotransferase domain-containing protein</fullName>
    </recommendedName>
</protein>
<feature type="compositionally biased region" description="Polar residues" evidence="1">
    <location>
        <begin position="1060"/>
        <end position="1071"/>
    </location>
</feature>
<feature type="compositionally biased region" description="Acidic residues" evidence="1">
    <location>
        <begin position="733"/>
        <end position="745"/>
    </location>
</feature>
<feature type="compositionally biased region" description="Basic and acidic residues" evidence="1">
    <location>
        <begin position="1104"/>
        <end position="1127"/>
    </location>
</feature>
<evidence type="ECO:0000256" key="1">
    <source>
        <dbReference type="SAM" id="MobiDB-lite"/>
    </source>
</evidence>
<dbReference type="Pfam" id="PF01636">
    <property type="entry name" value="APH"/>
    <property type="match status" value="1"/>
</dbReference>
<gene>
    <name evidence="3" type="ORF">VMCG_04838</name>
</gene>
<reference evidence="3 4" key="1">
    <citation type="submission" date="2015-09" db="EMBL/GenBank/DDBJ databases">
        <title>Host preference determinants of Valsa canker pathogens revealed by comparative genomics.</title>
        <authorList>
            <person name="Yin Z."/>
            <person name="Huang L."/>
        </authorList>
    </citation>
    <scope>NUCLEOTIDE SEQUENCE [LARGE SCALE GENOMIC DNA]</scope>
    <source>
        <strain evidence="3 4">03-1</strain>
    </source>
</reference>
<feature type="compositionally biased region" description="Basic and acidic residues" evidence="1">
    <location>
        <begin position="711"/>
        <end position="724"/>
    </location>
</feature>
<feature type="region of interest" description="Disordered" evidence="1">
    <location>
        <begin position="706"/>
        <end position="789"/>
    </location>
</feature>
<feature type="region of interest" description="Disordered" evidence="1">
    <location>
        <begin position="1057"/>
        <end position="1141"/>
    </location>
</feature>
<feature type="compositionally biased region" description="Low complexity" evidence="1">
    <location>
        <begin position="657"/>
        <end position="686"/>
    </location>
</feature>
<feature type="domain" description="Aminoglycoside phosphotransferase" evidence="2">
    <location>
        <begin position="72"/>
        <end position="224"/>
    </location>
</feature>
<dbReference type="InterPro" id="IPR002575">
    <property type="entry name" value="Aminoglycoside_PTrfase"/>
</dbReference>
<evidence type="ECO:0000313" key="3">
    <source>
        <dbReference type="EMBL" id="ROW04750.1"/>
    </source>
</evidence>
<dbReference type="Proteomes" id="UP000283895">
    <property type="component" value="Unassembled WGS sequence"/>
</dbReference>
<dbReference type="EMBL" id="LKEA01000013">
    <property type="protein sequence ID" value="ROW04750.1"/>
    <property type="molecule type" value="Genomic_DNA"/>
</dbReference>
<accession>A0A423WMW6</accession>
<feature type="region of interest" description="Disordered" evidence="1">
    <location>
        <begin position="653"/>
        <end position="691"/>
    </location>
</feature>
<dbReference type="PANTHER" id="PTHR38887:SF1">
    <property type="entry name" value="RAS MODIFICATION PROTEIN ERF4"/>
    <property type="match status" value="1"/>
</dbReference>
<feature type="compositionally biased region" description="Basic residues" evidence="1">
    <location>
        <begin position="1128"/>
        <end position="1141"/>
    </location>
</feature>
<dbReference type="SUPFAM" id="SSF56112">
    <property type="entry name" value="Protein kinase-like (PK-like)"/>
    <property type="match status" value="1"/>
</dbReference>
<evidence type="ECO:0000313" key="4">
    <source>
        <dbReference type="Proteomes" id="UP000283895"/>
    </source>
</evidence>
<evidence type="ECO:0000259" key="2">
    <source>
        <dbReference type="Pfam" id="PF01636"/>
    </source>
</evidence>
<keyword evidence="4" id="KW-1185">Reference proteome</keyword>
<dbReference type="PANTHER" id="PTHR38887">
    <property type="entry name" value="CHROMOSOME 21, WHOLE GENOME SHOTGUN SEQUENCE"/>
    <property type="match status" value="1"/>
</dbReference>
<proteinExistence type="predicted"/>
<dbReference type="InterPro" id="IPR053221">
    <property type="entry name" value="Burnettramic_acid_biosynth"/>
</dbReference>
<dbReference type="Pfam" id="PF14388">
    <property type="entry name" value="DUF4419"/>
    <property type="match status" value="1"/>
</dbReference>
<dbReference type="OrthoDB" id="9978173at2759"/>